<dbReference type="AlphaFoldDB" id="A0A9D4FYR4"/>
<name>A0A9D4FYR4_DREPO</name>
<comment type="similarity">
    <text evidence="2 4">Belongs to the AB hydrolase superfamily. Lipase family.</text>
</comment>
<dbReference type="Pfam" id="PF00151">
    <property type="entry name" value="Lipase"/>
    <property type="match status" value="1"/>
</dbReference>
<proteinExistence type="inferred from homology"/>
<evidence type="ECO:0000256" key="2">
    <source>
        <dbReference type="ARBA" id="ARBA00010701"/>
    </source>
</evidence>
<keyword evidence="5" id="KW-0732">Signal</keyword>
<evidence type="ECO:0000259" key="6">
    <source>
        <dbReference type="Pfam" id="PF00151"/>
    </source>
</evidence>
<dbReference type="GO" id="GO:0005615">
    <property type="term" value="C:extracellular space"/>
    <property type="evidence" value="ECO:0007669"/>
    <property type="project" value="TreeGrafter"/>
</dbReference>
<dbReference type="Gene3D" id="3.40.50.1820">
    <property type="entry name" value="alpha/beta hydrolase"/>
    <property type="match status" value="1"/>
</dbReference>
<dbReference type="InterPro" id="IPR029058">
    <property type="entry name" value="AB_hydrolase_fold"/>
</dbReference>
<dbReference type="GO" id="GO:0016042">
    <property type="term" value="P:lipid catabolic process"/>
    <property type="evidence" value="ECO:0007669"/>
    <property type="project" value="TreeGrafter"/>
</dbReference>
<gene>
    <name evidence="7" type="ORF">DPMN_134334</name>
</gene>
<comment type="subcellular location">
    <subcellularLocation>
        <location evidence="1">Secreted</location>
    </subcellularLocation>
</comment>
<dbReference type="Proteomes" id="UP000828390">
    <property type="component" value="Unassembled WGS sequence"/>
</dbReference>
<evidence type="ECO:0000256" key="1">
    <source>
        <dbReference type="ARBA" id="ARBA00004613"/>
    </source>
</evidence>
<organism evidence="7 8">
    <name type="scientific">Dreissena polymorpha</name>
    <name type="common">Zebra mussel</name>
    <name type="synonym">Mytilus polymorpha</name>
    <dbReference type="NCBI Taxonomy" id="45954"/>
    <lineage>
        <taxon>Eukaryota</taxon>
        <taxon>Metazoa</taxon>
        <taxon>Spiralia</taxon>
        <taxon>Lophotrochozoa</taxon>
        <taxon>Mollusca</taxon>
        <taxon>Bivalvia</taxon>
        <taxon>Autobranchia</taxon>
        <taxon>Heteroconchia</taxon>
        <taxon>Euheterodonta</taxon>
        <taxon>Imparidentia</taxon>
        <taxon>Neoheterodontei</taxon>
        <taxon>Myida</taxon>
        <taxon>Dreissenoidea</taxon>
        <taxon>Dreissenidae</taxon>
        <taxon>Dreissena</taxon>
    </lineage>
</organism>
<accession>A0A9D4FYR4</accession>
<evidence type="ECO:0000313" key="7">
    <source>
        <dbReference type="EMBL" id="KAH3806024.1"/>
    </source>
</evidence>
<evidence type="ECO:0000256" key="5">
    <source>
        <dbReference type="SAM" id="SignalP"/>
    </source>
</evidence>
<feature type="domain" description="Lipase" evidence="6">
    <location>
        <begin position="40"/>
        <end position="122"/>
    </location>
</feature>
<sequence length="133" mass="14899">MAMLSVACVLAAVCAPAHARGIQTRANQCYGDLGCFTSDNVMPLPDAPDHIRTTFRLYNRGSSNSYDLEAVGFKSHLSAWLSHFDVHKKTKIITHGFVDNGAKPWVVQMKSELLKKASTDIYLSQNEYHEERR</sequence>
<dbReference type="EMBL" id="JAIWYP010000006">
    <property type="protein sequence ID" value="KAH3806024.1"/>
    <property type="molecule type" value="Genomic_DNA"/>
</dbReference>
<reference evidence="7" key="1">
    <citation type="journal article" date="2019" name="bioRxiv">
        <title>The Genome of the Zebra Mussel, Dreissena polymorpha: A Resource for Invasive Species Research.</title>
        <authorList>
            <person name="McCartney M.A."/>
            <person name="Auch B."/>
            <person name="Kono T."/>
            <person name="Mallez S."/>
            <person name="Zhang Y."/>
            <person name="Obille A."/>
            <person name="Becker A."/>
            <person name="Abrahante J.E."/>
            <person name="Garbe J."/>
            <person name="Badalamenti J.P."/>
            <person name="Herman A."/>
            <person name="Mangelson H."/>
            <person name="Liachko I."/>
            <person name="Sullivan S."/>
            <person name="Sone E.D."/>
            <person name="Koren S."/>
            <person name="Silverstein K.A.T."/>
            <person name="Beckman K.B."/>
            <person name="Gohl D.M."/>
        </authorList>
    </citation>
    <scope>NUCLEOTIDE SEQUENCE</scope>
    <source>
        <strain evidence="7">Duluth1</strain>
        <tissue evidence="7">Whole animal</tissue>
    </source>
</reference>
<feature type="chain" id="PRO_5039457108" description="Lipase domain-containing protein" evidence="5">
    <location>
        <begin position="20"/>
        <end position="133"/>
    </location>
</feature>
<protein>
    <recommendedName>
        <fullName evidence="6">Lipase domain-containing protein</fullName>
    </recommendedName>
</protein>
<keyword evidence="8" id="KW-1185">Reference proteome</keyword>
<evidence type="ECO:0000313" key="8">
    <source>
        <dbReference type="Proteomes" id="UP000828390"/>
    </source>
</evidence>
<dbReference type="PANTHER" id="PTHR11610">
    <property type="entry name" value="LIPASE"/>
    <property type="match status" value="1"/>
</dbReference>
<dbReference type="GO" id="GO:0016298">
    <property type="term" value="F:lipase activity"/>
    <property type="evidence" value="ECO:0007669"/>
    <property type="project" value="InterPro"/>
</dbReference>
<dbReference type="InterPro" id="IPR013818">
    <property type="entry name" value="Lipase"/>
</dbReference>
<evidence type="ECO:0000256" key="3">
    <source>
        <dbReference type="ARBA" id="ARBA00022525"/>
    </source>
</evidence>
<keyword evidence="3" id="KW-0964">Secreted</keyword>
<feature type="signal peptide" evidence="5">
    <location>
        <begin position="1"/>
        <end position="19"/>
    </location>
</feature>
<dbReference type="InterPro" id="IPR000734">
    <property type="entry name" value="TAG_lipase"/>
</dbReference>
<reference evidence="7" key="2">
    <citation type="submission" date="2020-11" db="EMBL/GenBank/DDBJ databases">
        <authorList>
            <person name="McCartney M.A."/>
            <person name="Auch B."/>
            <person name="Kono T."/>
            <person name="Mallez S."/>
            <person name="Becker A."/>
            <person name="Gohl D.M."/>
            <person name="Silverstein K.A.T."/>
            <person name="Koren S."/>
            <person name="Bechman K.B."/>
            <person name="Herman A."/>
            <person name="Abrahante J.E."/>
            <person name="Garbe J."/>
        </authorList>
    </citation>
    <scope>NUCLEOTIDE SEQUENCE</scope>
    <source>
        <strain evidence="7">Duluth1</strain>
        <tissue evidence="7">Whole animal</tissue>
    </source>
</reference>
<comment type="caution">
    <text evidence="7">The sequence shown here is derived from an EMBL/GenBank/DDBJ whole genome shotgun (WGS) entry which is preliminary data.</text>
</comment>
<evidence type="ECO:0000256" key="4">
    <source>
        <dbReference type="RuleBase" id="RU004262"/>
    </source>
</evidence>